<dbReference type="GO" id="GO:0046983">
    <property type="term" value="F:protein dimerization activity"/>
    <property type="evidence" value="ECO:0007669"/>
    <property type="project" value="InterPro"/>
</dbReference>
<dbReference type="InterPro" id="IPR003594">
    <property type="entry name" value="HATPase_dom"/>
</dbReference>
<dbReference type="InterPro" id="IPR011712">
    <property type="entry name" value="Sig_transdc_His_kin_sub3_dim/P"/>
</dbReference>
<dbReference type="PANTHER" id="PTHR24421">
    <property type="entry name" value="NITRATE/NITRITE SENSOR PROTEIN NARX-RELATED"/>
    <property type="match status" value="1"/>
</dbReference>
<dbReference type="InterPro" id="IPR005467">
    <property type="entry name" value="His_kinase_dom"/>
</dbReference>
<dbReference type="InterPro" id="IPR036890">
    <property type="entry name" value="HATPase_C_sf"/>
</dbReference>
<dbReference type="GO" id="GO:0000155">
    <property type="term" value="F:phosphorelay sensor kinase activity"/>
    <property type="evidence" value="ECO:0007669"/>
    <property type="project" value="InterPro"/>
</dbReference>
<feature type="domain" description="PAC" evidence="6">
    <location>
        <begin position="88"/>
        <end position="142"/>
    </location>
</feature>
<evidence type="ECO:0000313" key="7">
    <source>
        <dbReference type="EMBL" id="OQW87616.1"/>
    </source>
</evidence>
<dbReference type="InterPro" id="IPR001610">
    <property type="entry name" value="PAC"/>
</dbReference>
<dbReference type="Pfam" id="PF08447">
    <property type="entry name" value="PAS_3"/>
    <property type="match status" value="1"/>
</dbReference>
<dbReference type="GO" id="GO:0016020">
    <property type="term" value="C:membrane"/>
    <property type="evidence" value="ECO:0007669"/>
    <property type="project" value="InterPro"/>
</dbReference>
<protein>
    <recommendedName>
        <fullName evidence="9">Histidine kinase</fullName>
    </recommendedName>
</protein>
<dbReference type="SMART" id="SM00091">
    <property type="entry name" value="PAS"/>
    <property type="match status" value="1"/>
</dbReference>
<evidence type="ECO:0000256" key="2">
    <source>
        <dbReference type="ARBA" id="ARBA00022777"/>
    </source>
</evidence>
<dbReference type="PROSITE" id="PS50109">
    <property type="entry name" value="HIS_KIN"/>
    <property type="match status" value="1"/>
</dbReference>
<feature type="domain" description="PAS" evidence="5">
    <location>
        <begin position="13"/>
        <end position="86"/>
    </location>
</feature>
<organism evidence="7 8">
    <name type="scientific">Rhodoferax ferrireducens</name>
    <dbReference type="NCBI Taxonomy" id="192843"/>
    <lineage>
        <taxon>Bacteria</taxon>
        <taxon>Pseudomonadati</taxon>
        <taxon>Pseudomonadota</taxon>
        <taxon>Betaproteobacteria</taxon>
        <taxon>Burkholderiales</taxon>
        <taxon>Comamonadaceae</taxon>
        <taxon>Rhodoferax</taxon>
    </lineage>
</organism>
<dbReference type="EMBL" id="MTEI01000007">
    <property type="protein sequence ID" value="OQW87616.1"/>
    <property type="molecule type" value="Genomic_DNA"/>
</dbReference>
<dbReference type="NCBIfam" id="TIGR00229">
    <property type="entry name" value="sensory_box"/>
    <property type="match status" value="1"/>
</dbReference>
<dbReference type="SUPFAM" id="SSF55874">
    <property type="entry name" value="ATPase domain of HSP90 chaperone/DNA topoisomerase II/histidine kinase"/>
    <property type="match status" value="1"/>
</dbReference>
<dbReference type="InterPro" id="IPR000014">
    <property type="entry name" value="PAS"/>
</dbReference>
<evidence type="ECO:0000259" key="6">
    <source>
        <dbReference type="PROSITE" id="PS50113"/>
    </source>
</evidence>
<comment type="caution">
    <text evidence="7">The sequence shown here is derived from an EMBL/GenBank/DDBJ whole genome shotgun (WGS) entry which is preliminary data.</text>
</comment>
<evidence type="ECO:0000256" key="3">
    <source>
        <dbReference type="ARBA" id="ARBA00023012"/>
    </source>
</evidence>
<dbReference type="Proteomes" id="UP000192505">
    <property type="component" value="Unassembled WGS sequence"/>
</dbReference>
<dbReference type="InterPro" id="IPR000700">
    <property type="entry name" value="PAS-assoc_C"/>
</dbReference>
<dbReference type="InterPro" id="IPR035965">
    <property type="entry name" value="PAS-like_dom_sf"/>
</dbReference>
<dbReference type="CDD" id="cd16917">
    <property type="entry name" value="HATPase_UhpB-NarQ-NarX-like"/>
    <property type="match status" value="1"/>
</dbReference>
<evidence type="ECO:0000313" key="8">
    <source>
        <dbReference type="Proteomes" id="UP000192505"/>
    </source>
</evidence>
<dbReference type="CDD" id="cd00130">
    <property type="entry name" value="PAS"/>
    <property type="match status" value="1"/>
</dbReference>
<evidence type="ECO:0000256" key="1">
    <source>
        <dbReference type="ARBA" id="ARBA00022679"/>
    </source>
</evidence>
<dbReference type="AlphaFoldDB" id="A0A1W9KTC9"/>
<name>A0A1W9KTC9_9BURK</name>
<dbReference type="InterPro" id="IPR013655">
    <property type="entry name" value="PAS_fold_3"/>
</dbReference>
<dbReference type="Pfam" id="PF02518">
    <property type="entry name" value="HATPase_c"/>
    <property type="match status" value="1"/>
</dbReference>
<feature type="domain" description="Histidine kinase" evidence="4">
    <location>
        <begin position="293"/>
        <end position="380"/>
    </location>
</feature>
<keyword evidence="1" id="KW-0808">Transferase</keyword>
<gene>
    <name evidence="7" type="ORF">BWK72_11880</name>
</gene>
<proteinExistence type="predicted"/>
<evidence type="ECO:0000259" key="5">
    <source>
        <dbReference type="PROSITE" id="PS50112"/>
    </source>
</evidence>
<dbReference type="Pfam" id="PF07730">
    <property type="entry name" value="HisKA_3"/>
    <property type="match status" value="1"/>
</dbReference>
<dbReference type="SUPFAM" id="SSF55785">
    <property type="entry name" value="PYP-like sensor domain (PAS domain)"/>
    <property type="match status" value="1"/>
</dbReference>
<evidence type="ECO:0000259" key="4">
    <source>
        <dbReference type="PROSITE" id="PS50109"/>
    </source>
</evidence>
<dbReference type="Gene3D" id="3.30.565.10">
    <property type="entry name" value="Histidine kinase-like ATPase, C-terminal domain"/>
    <property type="match status" value="1"/>
</dbReference>
<dbReference type="InterPro" id="IPR050482">
    <property type="entry name" value="Sensor_HK_TwoCompSys"/>
</dbReference>
<dbReference type="PROSITE" id="PS50112">
    <property type="entry name" value="PAS"/>
    <property type="match status" value="1"/>
</dbReference>
<keyword evidence="3" id="KW-0902">Two-component regulatory system</keyword>
<dbReference type="PANTHER" id="PTHR24421:SF59">
    <property type="entry name" value="OXYGEN SENSOR HISTIDINE KINASE NREB"/>
    <property type="match status" value="1"/>
</dbReference>
<sequence>MSPAAQPAPLLHNEEKFRLIAEHTSDGIIQFGADNTISYLSPGYLKQLGYSEAQELVRTPELIYEIVHPQDRDCLFAKIFAAIEVKAKDLLYRYRARHRDGHYIWREDHANFEFDAQGHYLGAIVICRDITERQHMQEALQAESAKASLLVRDLSARQAELTAARQHLRQLAVQNEFEREVQLKHIAREVHDELGQLLTALRMDMSLLEMRFGALDPTLLTQVSGSKDLIDRAIGAVRRVAANLRPPELDLGLVQAIEYLCHEFAKHHNTACELKVTTPDIALDDARAVVVFRILQESLTNVARYAQASDVVITLGLDARELGLQVRDNGVGFDMAAVAARHTLGLLGMRERALALSGHLDIISAPGQGTVVNLRIPVDPETAGSLS</sequence>
<accession>A0A1W9KTC9</accession>
<keyword evidence="2" id="KW-0418">Kinase</keyword>
<dbReference type="PROSITE" id="PS50113">
    <property type="entry name" value="PAC"/>
    <property type="match status" value="1"/>
</dbReference>
<dbReference type="SMART" id="SM00387">
    <property type="entry name" value="HATPase_c"/>
    <property type="match status" value="1"/>
</dbReference>
<reference evidence="7 8" key="1">
    <citation type="submission" date="2017-01" db="EMBL/GenBank/DDBJ databases">
        <title>Novel large sulfur bacteria in the metagenomes of groundwater-fed chemosynthetic microbial mats in the Lake Huron basin.</title>
        <authorList>
            <person name="Sharrar A.M."/>
            <person name="Flood B.E."/>
            <person name="Bailey J.V."/>
            <person name="Jones D.S."/>
            <person name="Biddanda B."/>
            <person name="Ruberg S.A."/>
            <person name="Marcus D.N."/>
            <person name="Dick G.J."/>
        </authorList>
    </citation>
    <scope>NUCLEOTIDE SEQUENCE [LARGE SCALE GENOMIC DNA]</scope>
    <source>
        <strain evidence="7">A7</strain>
    </source>
</reference>
<dbReference type="SMART" id="SM00086">
    <property type="entry name" value="PAC"/>
    <property type="match status" value="1"/>
</dbReference>
<evidence type="ECO:0008006" key="9">
    <source>
        <dbReference type="Google" id="ProtNLM"/>
    </source>
</evidence>
<dbReference type="Gene3D" id="1.20.5.1930">
    <property type="match status" value="1"/>
</dbReference>
<dbReference type="Gene3D" id="3.30.450.20">
    <property type="entry name" value="PAS domain"/>
    <property type="match status" value="1"/>
</dbReference>